<comment type="similarity">
    <text evidence="6 7">Belongs to the URM1 family.</text>
</comment>
<dbReference type="GO" id="GO:0032447">
    <property type="term" value="P:protein urmylation"/>
    <property type="evidence" value="ECO:0007669"/>
    <property type="project" value="UniProtKB-UniRule"/>
</dbReference>
<dbReference type="FunCoup" id="A0A1X7TFZ9">
    <property type="interactions" value="777"/>
</dbReference>
<keyword evidence="4 6" id="KW-0819">tRNA processing</keyword>
<dbReference type="GO" id="GO:0002098">
    <property type="term" value="P:tRNA wobble uridine modification"/>
    <property type="evidence" value="ECO:0007669"/>
    <property type="project" value="UniProtKB-UniRule"/>
</dbReference>
<protein>
    <recommendedName>
        <fullName evidence="6">Ubiquitin-related modifier 1 homolog</fullName>
    </recommendedName>
</protein>
<proteinExistence type="inferred from homology"/>
<keyword evidence="2 6" id="KW-0963">Cytoplasm</keyword>
<sequence>MPLSLEIEFSGGAELLFNKIKKHKIELPDKMVVANTWTIRDLIGWIKENLLCERPELFVQGESVRPGILVMINNIDWDLVGGLDYVINNDDTILFISTLHGG</sequence>
<evidence type="ECO:0000256" key="6">
    <source>
        <dbReference type="HAMAP-Rule" id="MF_03048"/>
    </source>
</evidence>
<evidence type="ECO:0000256" key="5">
    <source>
        <dbReference type="ARBA" id="ARBA00022786"/>
    </source>
</evidence>
<evidence type="ECO:0000256" key="4">
    <source>
        <dbReference type="ARBA" id="ARBA00022694"/>
    </source>
</evidence>
<dbReference type="EnsemblMetazoa" id="Aqu2.1.13594_001">
    <property type="protein sequence ID" value="Aqu2.1.13594_001"/>
    <property type="gene ID" value="Aqu2.1.13594"/>
</dbReference>
<comment type="pathway">
    <text evidence="6 7">tRNA modification; 5-methoxycarbonylmethyl-2-thiouridine-tRNA biosynthesis.</text>
</comment>
<dbReference type="FunFam" id="3.10.20.30:FF:000021">
    <property type="entry name" value="Ubiquitin-related modifier 1"/>
    <property type="match status" value="1"/>
</dbReference>
<keyword evidence="3 6" id="KW-1017">Isopeptide bond</keyword>
<dbReference type="OMA" id="IHFMAEK"/>
<dbReference type="Pfam" id="PF09138">
    <property type="entry name" value="Urm1"/>
    <property type="match status" value="1"/>
</dbReference>
<dbReference type="InterPro" id="IPR016155">
    <property type="entry name" value="Mopterin_synth/thiamin_S_b"/>
</dbReference>
<dbReference type="InParanoid" id="A0A1X7TFZ9"/>
<evidence type="ECO:0000256" key="7">
    <source>
        <dbReference type="RuleBase" id="RU361182"/>
    </source>
</evidence>
<dbReference type="PANTHER" id="PTHR14986">
    <property type="entry name" value="RURM1 PROTEIN"/>
    <property type="match status" value="1"/>
</dbReference>
<comment type="function">
    <text evidence="6">Acts as a sulfur carrier required for 2-thiolation of mcm(5)S(2)U at tRNA wobble positions of cytosolic tRNA(Lys), tRNA(Glu) and tRNA(Gln). Serves as sulfur donor in tRNA 2-thiolation reaction by being thiocarboxylated (-COSH) at its C-terminus by the MOCS3/UBA4 homolog. The sulfur is then transferred to tRNA to form 2-thiolation of mcm(5)S(2)U. Also acts as a ubiquitin-like protein (UBL) that is covalently conjugated via an isopeptide bond to lysine residues of target proteins. The thiocarboxylated form serves as substrate for conjugation and oxidative stress specifically induces the formation of UBL-protein conjugates.</text>
</comment>
<comment type="PTM">
    <text evidence="6">C-terminal thiocarboxylation occurs in 2 steps, it is first acyl-adenylated (-COAMP) via the hesA/moeB/thiF part of the MOCS3/UBA4 homolog, then thiocarboxylated (-COSH) via the rhodanese domain of the MOCS3/UBA4 homolog.</text>
</comment>
<organism evidence="8">
    <name type="scientific">Amphimedon queenslandica</name>
    <name type="common">Sponge</name>
    <dbReference type="NCBI Taxonomy" id="400682"/>
    <lineage>
        <taxon>Eukaryota</taxon>
        <taxon>Metazoa</taxon>
        <taxon>Porifera</taxon>
        <taxon>Demospongiae</taxon>
        <taxon>Heteroscleromorpha</taxon>
        <taxon>Haplosclerida</taxon>
        <taxon>Niphatidae</taxon>
        <taxon>Amphimedon</taxon>
    </lineage>
</organism>
<dbReference type="Gene3D" id="3.10.20.30">
    <property type="match status" value="1"/>
</dbReference>
<comment type="subcellular location">
    <subcellularLocation>
        <location evidence="1 6 7">Cytoplasm</location>
    </subcellularLocation>
</comment>
<dbReference type="HAMAP" id="MF_03048">
    <property type="entry name" value="Urm1"/>
    <property type="match status" value="1"/>
</dbReference>
<keyword evidence="5 6" id="KW-0833">Ubl conjugation pathway</keyword>
<evidence type="ECO:0000256" key="3">
    <source>
        <dbReference type="ARBA" id="ARBA00022499"/>
    </source>
</evidence>
<dbReference type="CDD" id="cd01764">
    <property type="entry name" value="Ubl_Urm1"/>
    <property type="match status" value="1"/>
</dbReference>
<dbReference type="UniPathway" id="UPA00988"/>
<dbReference type="eggNOG" id="KOG4146">
    <property type="taxonomic scope" value="Eukaryota"/>
</dbReference>
<dbReference type="GO" id="GO:0005829">
    <property type="term" value="C:cytosol"/>
    <property type="evidence" value="ECO:0007669"/>
    <property type="project" value="UniProtKB-UniRule"/>
</dbReference>
<dbReference type="GO" id="GO:0034227">
    <property type="term" value="P:tRNA thio-modification"/>
    <property type="evidence" value="ECO:0007669"/>
    <property type="project" value="UniProtKB-UniRule"/>
</dbReference>
<dbReference type="AlphaFoldDB" id="A0A1X7TFZ9"/>
<reference evidence="8" key="1">
    <citation type="submission" date="2017-05" db="UniProtKB">
        <authorList>
            <consortium name="EnsemblMetazoa"/>
        </authorList>
    </citation>
    <scope>IDENTIFICATION</scope>
</reference>
<dbReference type="PIRSF" id="PIRSF037379">
    <property type="entry name" value="Ubiquitin-related_modifier_1"/>
    <property type="match status" value="1"/>
</dbReference>
<dbReference type="OrthoDB" id="10248987at2759"/>
<name>A0A1X7TFZ9_AMPQE</name>
<accession>A0A1X7TFZ9</accession>
<evidence type="ECO:0000256" key="2">
    <source>
        <dbReference type="ARBA" id="ARBA00022490"/>
    </source>
</evidence>
<dbReference type="InterPro" id="IPR015221">
    <property type="entry name" value="Urm1"/>
</dbReference>
<evidence type="ECO:0000256" key="1">
    <source>
        <dbReference type="ARBA" id="ARBA00004496"/>
    </source>
</evidence>
<dbReference type="SUPFAM" id="SSF54285">
    <property type="entry name" value="MoaD/ThiS"/>
    <property type="match status" value="1"/>
</dbReference>
<evidence type="ECO:0000313" key="8">
    <source>
        <dbReference type="EnsemblMetazoa" id="Aqu2.1.13594_001"/>
    </source>
</evidence>
<dbReference type="STRING" id="400682.A0A1X7TFZ9"/>
<dbReference type="InterPro" id="IPR012675">
    <property type="entry name" value="Beta-grasp_dom_sf"/>
</dbReference>
<feature type="modified residue" description="1-thioglycine" evidence="6">
    <location>
        <position position="102"/>
    </location>
</feature>
<feature type="cross-link" description="Glycyl lysine isopeptide (Gly-Lys) (interchain with K-? in acceptor proteins)" evidence="6">
    <location>
        <position position="102"/>
    </location>
</feature>